<dbReference type="KEGG" id="nei:BG910_08645"/>
<dbReference type="AlphaFoldDB" id="A0A220S2Z1"/>
<sequence length="228" mass="25096">MNPITDLQKQHRSIRKFKPEALDAAQINALVDAARCGATSSYMQACTIISITDPALKQALSDISTQPYVRENGHLFMFVADLARNSEIAEMQGVNPVHQGSADRFLAGVYDCSIAAQNMVLAAESMGLGTVYLGSILTDAARVIELLALPERTFPVFALAVGYPDQSPEQKPRLPAAITHMENRYTPVSEHLPELTEYDRLLTEYYQTRGGNSRTAKSWHTFCAAKAF</sequence>
<keyword evidence="2 5" id="KW-0285">Flavoprotein</keyword>
<dbReference type="Pfam" id="PF00881">
    <property type="entry name" value="Nitroreductase"/>
    <property type="match status" value="1"/>
</dbReference>
<name>A0A220S2Z1_9NEIS</name>
<gene>
    <name evidence="7" type="ORF">BG910_08645</name>
</gene>
<comment type="similarity">
    <text evidence="1 5">Belongs to the flavin oxidoreductase frp family.</text>
</comment>
<evidence type="ECO:0000256" key="2">
    <source>
        <dbReference type="ARBA" id="ARBA00022630"/>
    </source>
</evidence>
<keyword evidence="8" id="KW-1185">Reference proteome</keyword>
<keyword evidence="5" id="KW-0521">NADP</keyword>
<accession>A0A220S2Z1</accession>
<dbReference type="CDD" id="cd02146">
    <property type="entry name" value="NfsA-like"/>
    <property type="match status" value="1"/>
</dbReference>
<dbReference type="PANTHER" id="PTHR43425:SF2">
    <property type="entry name" value="OXYGEN-INSENSITIVE NADPH NITROREDUCTASE"/>
    <property type="match status" value="1"/>
</dbReference>
<evidence type="ECO:0000256" key="4">
    <source>
        <dbReference type="ARBA" id="ARBA00023002"/>
    </source>
</evidence>
<reference evidence="7 8" key="1">
    <citation type="submission" date="2017-06" db="EMBL/GenBank/DDBJ databases">
        <title>Neisseria chenwenguii sp. nov., isolated from the intestinal contents of Tibetan Plateau Pika in Yushu, Qinghai Province, China.</title>
        <authorList>
            <person name="Zhang G."/>
        </authorList>
    </citation>
    <scope>NUCLEOTIDE SEQUENCE [LARGE SCALE GENOMIC DNA]</scope>
    <source>
        <strain evidence="7 8">10023</strain>
    </source>
</reference>
<evidence type="ECO:0000313" key="8">
    <source>
        <dbReference type="Proteomes" id="UP000198238"/>
    </source>
</evidence>
<dbReference type="InterPro" id="IPR000415">
    <property type="entry name" value="Nitroreductase-like"/>
</dbReference>
<proteinExistence type="inferred from homology"/>
<evidence type="ECO:0000256" key="5">
    <source>
        <dbReference type="PIRNR" id="PIRNR005426"/>
    </source>
</evidence>
<dbReference type="InterPro" id="IPR016446">
    <property type="entry name" value="Flavin_OxRdtase_Frp"/>
</dbReference>
<organism evidence="7 8">
    <name type="scientific">Neisseria chenwenguii</name>
    <dbReference type="NCBI Taxonomy" id="1853278"/>
    <lineage>
        <taxon>Bacteria</taxon>
        <taxon>Pseudomonadati</taxon>
        <taxon>Pseudomonadota</taxon>
        <taxon>Betaproteobacteria</taxon>
        <taxon>Neisseriales</taxon>
        <taxon>Neisseriaceae</taxon>
        <taxon>Neisseria</taxon>
    </lineage>
</organism>
<dbReference type="SUPFAM" id="SSF55469">
    <property type="entry name" value="FMN-dependent nitroreductase-like"/>
    <property type="match status" value="1"/>
</dbReference>
<dbReference type="Gene3D" id="3.40.109.10">
    <property type="entry name" value="NADH Oxidase"/>
    <property type="match status" value="1"/>
</dbReference>
<dbReference type="PANTHER" id="PTHR43425">
    <property type="entry name" value="OXYGEN-INSENSITIVE NADPH NITROREDUCTASE"/>
    <property type="match status" value="1"/>
</dbReference>
<evidence type="ECO:0000313" key="7">
    <source>
        <dbReference type="EMBL" id="ASK27797.1"/>
    </source>
</evidence>
<dbReference type="PIRSF" id="PIRSF005426">
    <property type="entry name" value="Frp"/>
    <property type="match status" value="1"/>
</dbReference>
<dbReference type="InterPro" id="IPR029479">
    <property type="entry name" value="Nitroreductase"/>
</dbReference>
<dbReference type="EMBL" id="CP022278">
    <property type="protein sequence ID" value="ASK27797.1"/>
    <property type="molecule type" value="Genomic_DNA"/>
</dbReference>
<dbReference type="Proteomes" id="UP000198238">
    <property type="component" value="Chromosome"/>
</dbReference>
<evidence type="ECO:0000259" key="6">
    <source>
        <dbReference type="Pfam" id="PF00881"/>
    </source>
</evidence>
<protein>
    <submittedName>
        <fullName evidence="7">NADPH-dependent oxidoreductase</fullName>
    </submittedName>
</protein>
<evidence type="ECO:0000256" key="1">
    <source>
        <dbReference type="ARBA" id="ARBA00008366"/>
    </source>
</evidence>
<dbReference type="RefSeq" id="WP_089036492.1">
    <property type="nucleotide sequence ID" value="NZ_CP022278.1"/>
</dbReference>
<feature type="domain" description="Nitroreductase" evidence="6">
    <location>
        <begin position="9"/>
        <end position="163"/>
    </location>
</feature>
<evidence type="ECO:0000256" key="3">
    <source>
        <dbReference type="ARBA" id="ARBA00022643"/>
    </source>
</evidence>
<keyword evidence="3 5" id="KW-0288">FMN</keyword>
<keyword evidence="4 5" id="KW-0560">Oxidoreductase</keyword>
<dbReference type="GO" id="GO:0016491">
    <property type="term" value="F:oxidoreductase activity"/>
    <property type="evidence" value="ECO:0007669"/>
    <property type="project" value="UniProtKB-UniRule"/>
</dbReference>